<dbReference type="InterPro" id="IPR038122">
    <property type="entry name" value="PFU_sf"/>
</dbReference>
<evidence type="ECO:0000256" key="4">
    <source>
        <dbReference type="ARBA" id="ARBA00022737"/>
    </source>
</evidence>
<dbReference type="PRINTS" id="PR00320">
    <property type="entry name" value="GPROTEINBRPT"/>
</dbReference>
<comment type="subcellular location">
    <subcellularLocation>
        <location evidence="1">Cytoplasm</location>
    </subcellularLocation>
</comment>
<dbReference type="FunFam" id="2.130.10.10:FF:000236">
    <property type="entry name" value="Polyubiquitin binding protein (Doa1/Ufd3)"/>
    <property type="match status" value="1"/>
</dbReference>
<dbReference type="GO" id="GO:0010992">
    <property type="term" value="P:ubiquitin recycling"/>
    <property type="evidence" value="ECO:0007669"/>
    <property type="project" value="TreeGrafter"/>
</dbReference>
<dbReference type="Proteomes" id="UP000703269">
    <property type="component" value="Unassembled WGS sequence"/>
</dbReference>
<dbReference type="PANTHER" id="PTHR19849">
    <property type="entry name" value="PHOSPHOLIPASE A-2-ACTIVATING PROTEIN"/>
    <property type="match status" value="1"/>
</dbReference>
<keyword evidence="3 5" id="KW-0853">WD repeat</keyword>
<dbReference type="PROSITE" id="PS51394">
    <property type="entry name" value="PFU"/>
    <property type="match status" value="1"/>
</dbReference>
<dbReference type="PROSITE" id="PS51396">
    <property type="entry name" value="PUL"/>
    <property type="match status" value="1"/>
</dbReference>
<dbReference type="InterPro" id="IPR013535">
    <property type="entry name" value="PUL_dom"/>
</dbReference>
<evidence type="ECO:0000259" key="7">
    <source>
        <dbReference type="PROSITE" id="PS51394"/>
    </source>
</evidence>
<evidence type="ECO:0000256" key="5">
    <source>
        <dbReference type="PROSITE-ProRule" id="PRU00221"/>
    </source>
</evidence>
<gene>
    <name evidence="9" type="ORF">PsYK624_031730</name>
</gene>
<dbReference type="SMART" id="SM00320">
    <property type="entry name" value="WD40"/>
    <property type="match status" value="7"/>
</dbReference>
<evidence type="ECO:0000313" key="10">
    <source>
        <dbReference type="Proteomes" id="UP000703269"/>
    </source>
</evidence>
<dbReference type="Pfam" id="PF00400">
    <property type="entry name" value="WD40"/>
    <property type="match status" value="6"/>
</dbReference>
<comment type="caution">
    <text evidence="9">The sequence shown here is derived from an EMBL/GenBank/DDBJ whole genome shotgun (WGS) entry which is preliminary data.</text>
</comment>
<feature type="region of interest" description="Disordered" evidence="6">
    <location>
        <begin position="490"/>
        <end position="544"/>
    </location>
</feature>
<feature type="compositionally biased region" description="Low complexity" evidence="6">
    <location>
        <begin position="519"/>
        <end position="530"/>
    </location>
</feature>
<keyword evidence="10" id="KW-1185">Reference proteome</keyword>
<proteinExistence type="predicted"/>
<dbReference type="GO" id="GO:0043130">
    <property type="term" value="F:ubiquitin binding"/>
    <property type="evidence" value="ECO:0007669"/>
    <property type="project" value="TreeGrafter"/>
</dbReference>
<dbReference type="InterPro" id="IPR011989">
    <property type="entry name" value="ARM-like"/>
</dbReference>
<reference evidence="9 10" key="1">
    <citation type="submission" date="2021-08" db="EMBL/GenBank/DDBJ databases">
        <title>Draft Genome Sequence of Phanerochaete sordida strain YK-624.</title>
        <authorList>
            <person name="Mori T."/>
            <person name="Dohra H."/>
            <person name="Suzuki T."/>
            <person name="Kawagishi H."/>
            <person name="Hirai H."/>
        </authorList>
    </citation>
    <scope>NUCLEOTIDE SEQUENCE [LARGE SCALE GENOMIC DNA]</scope>
    <source>
        <strain evidence="9 10">YK-624</strain>
    </source>
</reference>
<evidence type="ECO:0000256" key="3">
    <source>
        <dbReference type="ARBA" id="ARBA00022574"/>
    </source>
</evidence>
<dbReference type="GO" id="GO:0043161">
    <property type="term" value="P:proteasome-mediated ubiquitin-dependent protein catabolic process"/>
    <property type="evidence" value="ECO:0007669"/>
    <property type="project" value="TreeGrafter"/>
</dbReference>
<dbReference type="PROSITE" id="PS50082">
    <property type="entry name" value="WD_REPEATS_2"/>
    <property type="match status" value="4"/>
</dbReference>
<sequence>MPYKLSQSLSGHSSDVRAVVSPRDDLILSASRDTTSITWSRQSPATPFAQASVLRPGSKFVNSLTYLPPTADAPEGYVVTGSQDGLINIFALSATRGEPSFTLIGHQQNVCALHALPDGTIISGSWDQTAKVWRNWAELYELRGHAQAVWAVLALDTEQYLTGSADNTIKLWHSHKEIRTFTGHTQAVRGLVAIPEIGFASCSNDSEIRVWTLEGDVVYTLSGHTSFVYSLALLPNGGLASTGEDRSLRIWQDGECVQTIVHPAVSVWTVSAMPNGDLVTGASDNIVRVWSASEERWASAEELKGYDERVAASALPSQQVGDVNKSDLPGEEALLQPGKKAGEVKMIRRGGLVEAHQWDTASMAWQKIGDVVDAVGSGRKQLYQGKEYDYVFDVDVQDGVPPLKLPFNANENPYTAAQRFLQNNELPLSYLDEVVRFIEKNTQGVNLNSGGNDFVDPFTGASRYQASQNTSSGGGQDYMDPFTGASRYRAAAPQNAAPPPPAPAAVGDPWTGGSRYSGSAAPATPVTPVTPAIPTPSSPSKSRYSLPVRGTLSFKQANVPAMQNKLFQFNQDLQNEISTATLVMYPDERSLLEETFLYLEQAVTGQSPITAPPVERGHVEAVVSLLQRWPSSSRFPLIDLCRLIIGYCSTAYSDTVFRQDFFKTLFKQAEWSEEWGSTHRSRDTNILLLMRGLANAFQDDTNLGDGVWVDEILQRLQEAVYPMLSRAARIALGTLLFNLSCVALRERLDPRLRQRQVTLILQGLEQERQDSEPAYRLVVALGNTAYTARHGQPPLEPAQIKQAKEAMAAVSRMFPEERIESMCRAINSIL</sequence>
<keyword evidence="2" id="KW-0963">Cytoplasm</keyword>
<evidence type="ECO:0000256" key="6">
    <source>
        <dbReference type="SAM" id="MobiDB-lite"/>
    </source>
</evidence>
<feature type="domain" description="PUL" evidence="8">
    <location>
        <begin position="544"/>
        <end position="829"/>
    </location>
</feature>
<dbReference type="PANTHER" id="PTHR19849:SF0">
    <property type="entry name" value="PHOSPHOLIPASE A-2-ACTIVATING PROTEIN"/>
    <property type="match status" value="1"/>
</dbReference>
<feature type="repeat" description="WD" evidence="5">
    <location>
        <begin position="103"/>
        <end position="133"/>
    </location>
</feature>
<dbReference type="Gene3D" id="1.25.10.10">
    <property type="entry name" value="Leucine-rich Repeat Variant"/>
    <property type="match status" value="1"/>
</dbReference>
<name>A0A9P3G3R6_9APHY</name>
<evidence type="ECO:0000256" key="1">
    <source>
        <dbReference type="ARBA" id="ARBA00004496"/>
    </source>
</evidence>
<evidence type="ECO:0000259" key="8">
    <source>
        <dbReference type="PROSITE" id="PS51396"/>
    </source>
</evidence>
<dbReference type="Gene3D" id="2.130.10.10">
    <property type="entry name" value="YVTN repeat-like/Quinoprotein amine dehydrogenase"/>
    <property type="match status" value="1"/>
</dbReference>
<dbReference type="EMBL" id="BPQB01000005">
    <property type="protein sequence ID" value="GJE87090.1"/>
    <property type="molecule type" value="Genomic_DNA"/>
</dbReference>
<dbReference type="Pfam" id="PF08324">
    <property type="entry name" value="PUL"/>
    <property type="match status" value="1"/>
</dbReference>
<feature type="repeat" description="WD" evidence="5">
    <location>
        <begin position="221"/>
        <end position="252"/>
    </location>
</feature>
<dbReference type="GO" id="GO:0005634">
    <property type="term" value="C:nucleus"/>
    <property type="evidence" value="ECO:0007669"/>
    <property type="project" value="TreeGrafter"/>
</dbReference>
<keyword evidence="4" id="KW-0677">Repeat</keyword>
<evidence type="ECO:0000313" key="9">
    <source>
        <dbReference type="EMBL" id="GJE87090.1"/>
    </source>
</evidence>
<dbReference type="AlphaFoldDB" id="A0A9P3G3R6"/>
<protein>
    <submittedName>
        <fullName evidence="9">Phospholipase A-2-activating protein</fullName>
    </submittedName>
</protein>
<accession>A0A9P3G3R6</accession>
<dbReference type="Pfam" id="PF09070">
    <property type="entry name" value="PFU"/>
    <property type="match status" value="1"/>
</dbReference>
<dbReference type="OrthoDB" id="10265988at2759"/>
<dbReference type="PROSITE" id="PS50294">
    <property type="entry name" value="WD_REPEATS_REGION"/>
    <property type="match status" value="1"/>
</dbReference>
<dbReference type="SUPFAM" id="SSF50978">
    <property type="entry name" value="WD40 repeat-like"/>
    <property type="match status" value="1"/>
</dbReference>
<feature type="repeat" description="WD" evidence="5">
    <location>
        <begin position="142"/>
        <end position="172"/>
    </location>
</feature>
<dbReference type="InterPro" id="IPR015943">
    <property type="entry name" value="WD40/YVTN_repeat-like_dom_sf"/>
</dbReference>
<dbReference type="InterPro" id="IPR015155">
    <property type="entry name" value="PFU"/>
</dbReference>
<feature type="domain" description="PFU" evidence="7">
    <location>
        <begin position="357"/>
        <end position="452"/>
    </location>
</feature>
<dbReference type="InterPro" id="IPR001680">
    <property type="entry name" value="WD40_rpt"/>
</dbReference>
<dbReference type="InterPro" id="IPR020472">
    <property type="entry name" value="WD40_PAC1"/>
</dbReference>
<organism evidence="9 10">
    <name type="scientific">Phanerochaete sordida</name>
    <dbReference type="NCBI Taxonomy" id="48140"/>
    <lineage>
        <taxon>Eukaryota</taxon>
        <taxon>Fungi</taxon>
        <taxon>Dikarya</taxon>
        <taxon>Basidiomycota</taxon>
        <taxon>Agaricomycotina</taxon>
        <taxon>Agaricomycetes</taxon>
        <taxon>Polyporales</taxon>
        <taxon>Phanerochaetaceae</taxon>
        <taxon>Phanerochaete</taxon>
    </lineage>
</organism>
<feature type="repeat" description="WD" evidence="5">
    <location>
        <begin position="181"/>
        <end position="214"/>
    </location>
</feature>
<dbReference type="CDD" id="cd00200">
    <property type="entry name" value="WD40"/>
    <property type="match status" value="1"/>
</dbReference>
<dbReference type="GO" id="GO:0005737">
    <property type="term" value="C:cytoplasm"/>
    <property type="evidence" value="ECO:0007669"/>
    <property type="project" value="UniProtKB-SubCell"/>
</dbReference>
<dbReference type="Gene3D" id="3.10.20.870">
    <property type="entry name" value="PFU (PLAA family ubiquitin binding), C-terminal domain"/>
    <property type="match status" value="1"/>
</dbReference>
<dbReference type="InterPro" id="IPR036322">
    <property type="entry name" value="WD40_repeat_dom_sf"/>
</dbReference>
<evidence type="ECO:0000256" key="2">
    <source>
        <dbReference type="ARBA" id="ARBA00022490"/>
    </source>
</evidence>